<sequence>MEHWIPHDDYPVVLLAAYENPPAWISPNEKGLPDRHFISKVIPDSNAHQAGLQEGNLALAVNDVVFQDTGHSKAVVILKTAHEIDMVVCLFLYNYHCQKERTVR</sequence>
<dbReference type="AlphaFoldDB" id="A0A8C0WF18"/>
<feature type="domain" description="PDZ" evidence="1">
    <location>
        <begin position="37"/>
        <end position="81"/>
    </location>
</feature>
<evidence type="ECO:0000259" key="1">
    <source>
        <dbReference type="PROSITE" id="PS50106"/>
    </source>
</evidence>
<dbReference type="SUPFAM" id="SSF50156">
    <property type="entry name" value="PDZ domain-like"/>
    <property type="match status" value="1"/>
</dbReference>
<protein>
    <recommendedName>
        <fullName evidence="1">PDZ domain-containing protein</fullName>
    </recommendedName>
</protein>
<evidence type="ECO:0000313" key="2">
    <source>
        <dbReference type="Ensembl" id="ENSCCNP00000007094.1"/>
    </source>
</evidence>
<accession>A0A8C0WF18</accession>
<dbReference type="PANTHER" id="PTHR14063">
    <property type="entry name" value="PROTEIN LIN-7 HOMOLOG"/>
    <property type="match status" value="1"/>
</dbReference>
<dbReference type="Pfam" id="PF00595">
    <property type="entry name" value="PDZ"/>
    <property type="match status" value="1"/>
</dbReference>
<dbReference type="SMART" id="SM00228">
    <property type="entry name" value="PDZ"/>
    <property type="match status" value="1"/>
</dbReference>
<dbReference type="InterPro" id="IPR001478">
    <property type="entry name" value="PDZ"/>
</dbReference>
<proteinExistence type="predicted"/>
<dbReference type="Gene3D" id="2.30.42.10">
    <property type="match status" value="1"/>
</dbReference>
<dbReference type="PROSITE" id="PS50106">
    <property type="entry name" value="PDZ"/>
    <property type="match status" value="1"/>
</dbReference>
<dbReference type="InterPro" id="IPR051109">
    <property type="entry name" value="MAM_complex_regulator"/>
</dbReference>
<reference evidence="2" key="1">
    <citation type="submission" date="2023-09" db="UniProtKB">
        <authorList>
            <consortium name="Ensembl"/>
        </authorList>
    </citation>
    <scope>IDENTIFICATION</scope>
</reference>
<dbReference type="InterPro" id="IPR036034">
    <property type="entry name" value="PDZ_sf"/>
</dbReference>
<name>A0A8C0WF18_CASCN</name>
<organism evidence="2">
    <name type="scientific">Castor canadensis</name>
    <name type="common">American beaver</name>
    <dbReference type="NCBI Taxonomy" id="51338"/>
    <lineage>
        <taxon>Eukaryota</taxon>
        <taxon>Metazoa</taxon>
        <taxon>Chordata</taxon>
        <taxon>Craniata</taxon>
        <taxon>Vertebrata</taxon>
        <taxon>Euteleostomi</taxon>
        <taxon>Mammalia</taxon>
        <taxon>Eutheria</taxon>
        <taxon>Euarchontoglires</taxon>
        <taxon>Glires</taxon>
        <taxon>Rodentia</taxon>
        <taxon>Castorimorpha</taxon>
        <taxon>Castoridae</taxon>
        <taxon>Castor</taxon>
    </lineage>
</organism>
<dbReference type="Ensembl" id="ENSCCNT00000009417.1">
    <property type="protein sequence ID" value="ENSCCNP00000007094.1"/>
    <property type="gene ID" value="ENSCCNG00000007606.1"/>
</dbReference>